<dbReference type="InterPro" id="IPR025943">
    <property type="entry name" value="Sigma_54_int_dom_ATP-bd_2"/>
</dbReference>
<dbReference type="InterPro" id="IPR001789">
    <property type="entry name" value="Sig_transdc_resp-reg_receiver"/>
</dbReference>
<evidence type="ECO:0000313" key="13">
    <source>
        <dbReference type="Proteomes" id="UP000446786"/>
    </source>
</evidence>
<keyword evidence="2" id="KW-0067">ATP-binding</keyword>
<dbReference type="InterPro" id="IPR027417">
    <property type="entry name" value="P-loop_NTPase"/>
</dbReference>
<dbReference type="PROSITE" id="PS00676">
    <property type="entry name" value="SIGMA54_INTERACT_2"/>
    <property type="match status" value="1"/>
</dbReference>
<dbReference type="InterPro" id="IPR002197">
    <property type="entry name" value="HTH_Fis"/>
</dbReference>
<evidence type="ECO:0000256" key="4">
    <source>
        <dbReference type="ARBA" id="ARBA00023015"/>
    </source>
</evidence>
<evidence type="ECO:0000256" key="1">
    <source>
        <dbReference type="ARBA" id="ARBA00022741"/>
    </source>
</evidence>
<evidence type="ECO:0000256" key="5">
    <source>
        <dbReference type="ARBA" id="ARBA00023159"/>
    </source>
</evidence>
<dbReference type="Gene3D" id="3.40.50.300">
    <property type="entry name" value="P-loop containing nucleotide triphosphate hydrolases"/>
    <property type="match status" value="1"/>
</dbReference>
<dbReference type="Pfam" id="PF02954">
    <property type="entry name" value="HTH_8"/>
    <property type="match status" value="1"/>
</dbReference>
<keyword evidence="1" id="KW-0547">Nucleotide-binding</keyword>
<evidence type="ECO:0000259" key="9">
    <source>
        <dbReference type="PROSITE" id="PS50045"/>
    </source>
</evidence>
<keyword evidence="5" id="KW-0010">Activator</keyword>
<dbReference type="InterPro" id="IPR003593">
    <property type="entry name" value="AAA+_ATPase"/>
</dbReference>
<evidence type="ECO:0000256" key="7">
    <source>
        <dbReference type="PROSITE-ProRule" id="PRU00169"/>
    </source>
</evidence>
<dbReference type="GO" id="GO:0000160">
    <property type="term" value="P:phosphorelay signal transduction system"/>
    <property type="evidence" value="ECO:0007669"/>
    <property type="project" value="UniProtKB-KW"/>
</dbReference>
<dbReference type="Proteomes" id="UP000446786">
    <property type="component" value="Unassembled WGS sequence"/>
</dbReference>
<dbReference type="GO" id="GO:0006355">
    <property type="term" value="P:regulation of DNA-templated transcription"/>
    <property type="evidence" value="ECO:0007669"/>
    <property type="project" value="InterPro"/>
</dbReference>
<evidence type="ECO:0000256" key="6">
    <source>
        <dbReference type="ARBA" id="ARBA00023163"/>
    </source>
</evidence>
<comment type="caution">
    <text evidence="7">Lacks conserved residue(s) required for the propagation of feature annotation.</text>
</comment>
<dbReference type="EMBL" id="WTYE01000001">
    <property type="protein sequence ID" value="MXP34037.1"/>
    <property type="molecule type" value="Genomic_DNA"/>
</dbReference>
<dbReference type="Gene3D" id="1.10.10.60">
    <property type="entry name" value="Homeodomain-like"/>
    <property type="match status" value="1"/>
</dbReference>
<dbReference type="Pfam" id="PF00158">
    <property type="entry name" value="Sigma54_activat"/>
    <property type="match status" value="1"/>
</dbReference>
<gene>
    <name evidence="11" type="ORF">GRI94_05490</name>
    <name evidence="12" type="ORF">GRI94_19580</name>
</gene>
<keyword evidence="13" id="KW-1185">Reference proteome</keyword>
<name>A0A845APE0_9SPHN</name>
<dbReference type="SUPFAM" id="SSF46689">
    <property type="entry name" value="Homeodomain-like"/>
    <property type="match status" value="1"/>
</dbReference>
<dbReference type="PANTHER" id="PTHR32071">
    <property type="entry name" value="TRANSCRIPTIONAL REGULATORY PROTEIN"/>
    <property type="match status" value="1"/>
</dbReference>
<dbReference type="GO" id="GO:0005524">
    <property type="term" value="F:ATP binding"/>
    <property type="evidence" value="ECO:0007669"/>
    <property type="project" value="UniProtKB-KW"/>
</dbReference>
<feature type="domain" description="Response regulatory" evidence="10">
    <location>
        <begin position="8"/>
        <end position="116"/>
    </location>
</feature>
<accession>A0A845APE0</accession>
<keyword evidence="6" id="KW-0804">Transcription</keyword>
<dbReference type="Gene3D" id="3.40.50.2300">
    <property type="match status" value="1"/>
</dbReference>
<comment type="caution">
    <text evidence="11">The sequence shown here is derived from an EMBL/GenBank/DDBJ whole genome shotgun (WGS) entry which is preliminary data.</text>
</comment>
<feature type="region of interest" description="Disordered" evidence="8">
    <location>
        <begin position="385"/>
        <end position="405"/>
    </location>
</feature>
<keyword evidence="3" id="KW-0902">Two-component regulatory system</keyword>
<evidence type="ECO:0000313" key="12">
    <source>
        <dbReference type="EMBL" id="MXP34037.1"/>
    </source>
</evidence>
<dbReference type="CDD" id="cd00009">
    <property type="entry name" value="AAA"/>
    <property type="match status" value="1"/>
</dbReference>
<dbReference type="PANTHER" id="PTHR32071:SF81">
    <property type="entry name" value="PROPIONATE CATABOLISM OPERON REGULATORY PROTEIN"/>
    <property type="match status" value="1"/>
</dbReference>
<proteinExistence type="predicted"/>
<feature type="domain" description="Sigma-54 factor interaction" evidence="9">
    <location>
        <begin position="137"/>
        <end position="366"/>
    </location>
</feature>
<dbReference type="PRINTS" id="PR01590">
    <property type="entry name" value="HTHFIS"/>
</dbReference>
<organism evidence="11 13">
    <name type="scientific">Parerythrobacter jejuensis</name>
    <dbReference type="NCBI Taxonomy" id="795812"/>
    <lineage>
        <taxon>Bacteria</taxon>
        <taxon>Pseudomonadati</taxon>
        <taxon>Pseudomonadota</taxon>
        <taxon>Alphaproteobacteria</taxon>
        <taxon>Sphingomonadales</taxon>
        <taxon>Erythrobacteraceae</taxon>
        <taxon>Parerythrobacter</taxon>
    </lineage>
</organism>
<dbReference type="OrthoDB" id="7324976at2"/>
<dbReference type="GO" id="GO:0043565">
    <property type="term" value="F:sequence-specific DNA binding"/>
    <property type="evidence" value="ECO:0007669"/>
    <property type="project" value="InterPro"/>
</dbReference>
<dbReference type="SUPFAM" id="SSF52172">
    <property type="entry name" value="CheY-like"/>
    <property type="match status" value="1"/>
</dbReference>
<dbReference type="PROSITE" id="PS50045">
    <property type="entry name" value="SIGMA54_INTERACT_4"/>
    <property type="match status" value="1"/>
</dbReference>
<dbReference type="SMART" id="SM00382">
    <property type="entry name" value="AAA"/>
    <property type="match status" value="1"/>
</dbReference>
<dbReference type="Gene3D" id="1.10.8.60">
    <property type="match status" value="1"/>
</dbReference>
<dbReference type="SUPFAM" id="SSF52540">
    <property type="entry name" value="P-loop containing nucleoside triphosphate hydrolases"/>
    <property type="match status" value="1"/>
</dbReference>
<dbReference type="InterPro" id="IPR002078">
    <property type="entry name" value="Sigma_54_int"/>
</dbReference>
<protein>
    <submittedName>
        <fullName evidence="11">AAA domain-containing protein</fullName>
    </submittedName>
</protein>
<keyword evidence="4" id="KW-0805">Transcription regulation</keyword>
<feature type="region of interest" description="Disordered" evidence="8">
    <location>
        <begin position="330"/>
        <end position="351"/>
    </location>
</feature>
<feature type="compositionally biased region" description="Basic and acidic residues" evidence="8">
    <location>
        <begin position="390"/>
        <end position="405"/>
    </location>
</feature>
<evidence type="ECO:0000259" key="10">
    <source>
        <dbReference type="PROSITE" id="PS50110"/>
    </source>
</evidence>
<dbReference type="InterPro" id="IPR009057">
    <property type="entry name" value="Homeodomain-like_sf"/>
</dbReference>
<dbReference type="InterPro" id="IPR011006">
    <property type="entry name" value="CheY-like_superfamily"/>
</dbReference>
<dbReference type="FunFam" id="3.40.50.300:FF:000006">
    <property type="entry name" value="DNA-binding transcriptional regulator NtrC"/>
    <property type="match status" value="1"/>
</dbReference>
<dbReference type="AlphaFoldDB" id="A0A845APE0"/>
<dbReference type="EMBL" id="WTYE01000001">
    <property type="protein sequence ID" value="MXP31277.1"/>
    <property type="molecule type" value="Genomic_DNA"/>
</dbReference>
<dbReference type="InterPro" id="IPR058031">
    <property type="entry name" value="AAA_lid_NorR"/>
</dbReference>
<dbReference type="RefSeq" id="WP_160778738.1">
    <property type="nucleotide sequence ID" value="NZ_BAAAZF010000001.1"/>
</dbReference>
<evidence type="ECO:0000256" key="8">
    <source>
        <dbReference type="SAM" id="MobiDB-lite"/>
    </source>
</evidence>
<evidence type="ECO:0000256" key="3">
    <source>
        <dbReference type="ARBA" id="ARBA00023012"/>
    </source>
</evidence>
<dbReference type="Pfam" id="PF25601">
    <property type="entry name" value="AAA_lid_14"/>
    <property type="match status" value="1"/>
</dbReference>
<sequence>MHGGSAIDIVIIDDDHAHARHLVRLARQHNLNSSRWHPVKDDLAYVPSARLALVKGRNDAELVRHLSSRQPDLVTIVLGEDNGPAHILECMRAGASDFLPDNLSDPELVTRLAGHFGQCRAAADSPESTPTTCSFGLAGHSSAMDDVRQFISRLAPADATALIEGPTGSGKELVALALHRHGARSKGPLVAVNCGAIPDDLLEGELFGYEKGAFSGAVNTYPGKLALADGGTLFLDEIGELSPAGQVKLLRALEARQCYRLGGREPHDFDVRIVAATNRNLQAEVANGTFRSDLYYRIAVAQIRVPALVDRPDDIAPLARHFIADISQETGSKPRELAPAAKQSLENHTWPGNARELRNAIEVALINSETETLSAADFPQLQNSPALAGRDAHHSPPPEGKRNVDELDSHSVRNALHKACGNKSAAARLLGCSRMTVYRHLKRDDVSALLS</sequence>
<dbReference type="PROSITE" id="PS50110">
    <property type="entry name" value="RESPONSE_REGULATORY"/>
    <property type="match status" value="1"/>
</dbReference>
<evidence type="ECO:0000313" key="11">
    <source>
        <dbReference type="EMBL" id="MXP31277.1"/>
    </source>
</evidence>
<reference evidence="11 13" key="1">
    <citation type="submission" date="2019-12" db="EMBL/GenBank/DDBJ databases">
        <title>Genomic-based taxomic classification of the family Erythrobacteraceae.</title>
        <authorList>
            <person name="Xu L."/>
        </authorList>
    </citation>
    <scope>NUCLEOTIDE SEQUENCE [LARGE SCALE GENOMIC DNA]</scope>
    <source>
        <strain evidence="11 13">JCM 16677</strain>
    </source>
</reference>
<evidence type="ECO:0000256" key="2">
    <source>
        <dbReference type="ARBA" id="ARBA00022840"/>
    </source>
</evidence>